<keyword evidence="13" id="KW-0326">Glycosidase</keyword>
<comment type="catalytic activity">
    <reaction evidence="1">
        <text>Hydrolyzes free adenine bases from 7,8-dihydro-8-oxoguanine:adenine mismatched double-stranded DNA, leaving an apurinic site.</text>
        <dbReference type="EC" id="3.2.2.31"/>
    </reaction>
</comment>
<evidence type="ECO:0000313" key="15">
    <source>
        <dbReference type="EMBL" id="MEA5443295.1"/>
    </source>
</evidence>
<evidence type="ECO:0000256" key="3">
    <source>
        <dbReference type="ARBA" id="ARBA00008343"/>
    </source>
</evidence>
<dbReference type="InterPro" id="IPR015797">
    <property type="entry name" value="NUDIX_hydrolase-like_dom_sf"/>
</dbReference>
<reference evidence="15 16" key="1">
    <citation type="submission" date="2023-12" db="EMBL/GenBank/DDBJ databases">
        <title>Baltic Sea Cyanobacteria.</title>
        <authorList>
            <person name="Delbaje E."/>
            <person name="Fewer D.P."/>
            <person name="Shishido T.K."/>
        </authorList>
    </citation>
    <scope>NUCLEOTIDE SEQUENCE [LARGE SCALE GENOMIC DNA]</scope>
    <source>
        <strain evidence="15 16">UHCC 0281</strain>
    </source>
</reference>
<evidence type="ECO:0000256" key="4">
    <source>
        <dbReference type="ARBA" id="ARBA00012045"/>
    </source>
</evidence>
<dbReference type="EMBL" id="JAYGHY010000044">
    <property type="protein sequence ID" value="MEA5443295.1"/>
    <property type="molecule type" value="Genomic_DNA"/>
</dbReference>
<accession>A0ABU5SXN9</accession>
<dbReference type="Gene3D" id="1.10.340.30">
    <property type="entry name" value="Hypothetical protein, domain 2"/>
    <property type="match status" value="1"/>
</dbReference>
<dbReference type="SMART" id="SM00478">
    <property type="entry name" value="ENDO3c"/>
    <property type="match status" value="1"/>
</dbReference>
<dbReference type="PANTHER" id="PTHR42944:SF1">
    <property type="entry name" value="ADENINE DNA GLYCOSYLASE"/>
    <property type="match status" value="1"/>
</dbReference>
<dbReference type="CDD" id="cd03425">
    <property type="entry name" value="NUDIX_MutT_NudA_like"/>
    <property type="match status" value="1"/>
</dbReference>
<dbReference type="SUPFAM" id="SSF48150">
    <property type="entry name" value="DNA-glycosylase"/>
    <property type="match status" value="1"/>
</dbReference>
<keyword evidence="16" id="KW-1185">Reference proteome</keyword>
<evidence type="ECO:0000256" key="8">
    <source>
        <dbReference type="ARBA" id="ARBA00022763"/>
    </source>
</evidence>
<dbReference type="PANTHER" id="PTHR42944">
    <property type="entry name" value="ADENINE DNA GLYCOSYLASE"/>
    <property type="match status" value="1"/>
</dbReference>
<evidence type="ECO:0000256" key="7">
    <source>
        <dbReference type="ARBA" id="ARBA00022723"/>
    </source>
</evidence>
<gene>
    <name evidence="15" type="primary">mutT</name>
    <name evidence="15" type="ORF">VB739_12090</name>
</gene>
<dbReference type="InterPro" id="IPR003265">
    <property type="entry name" value="HhH-GPD_domain"/>
</dbReference>
<evidence type="ECO:0000256" key="13">
    <source>
        <dbReference type="ARBA" id="ARBA00023295"/>
    </source>
</evidence>
<dbReference type="RefSeq" id="WP_323357297.1">
    <property type="nucleotide sequence ID" value="NZ_JAYGHY010000044.1"/>
</dbReference>
<evidence type="ECO:0000256" key="12">
    <source>
        <dbReference type="ARBA" id="ARBA00023204"/>
    </source>
</evidence>
<evidence type="ECO:0000313" key="16">
    <source>
        <dbReference type="Proteomes" id="UP001302329"/>
    </source>
</evidence>
<proteinExistence type="inferred from homology"/>
<evidence type="ECO:0000256" key="6">
    <source>
        <dbReference type="ARBA" id="ARBA00022485"/>
    </source>
</evidence>
<dbReference type="SMART" id="SM00525">
    <property type="entry name" value="FES"/>
    <property type="match status" value="1"/>
</dbReference>
<evidence type="ECO:0000256" key="10">
    <source>
        <dbReference type="ARBA" id="ARBA00023004"/>
    </source>
</evidence>
<evidence type="ECO:0000256" key="11">
    <source>
        <dbReference type="ARBA" id="ARBA00023014"/>
    </source>
</evidence>
<dbReference type="PROSITE" id="PS51462">
    <property type="entry name" value="NUDIX"/>
    <property type="match status" value="1"/>
</dbReference>
<evidence type="ECO:0000259" key="14">
    <source>
        <dbReference type="PROSITE" id="PS51462"/>
    </source>
</evidence>
<dbReference type="InterPro" id="IPR003561">
    <property type="entry name" value="Mutator_MutT"/>
</dbReference>
<dbReference type="Proteomes" id="UP001302329">
    <property type="component" value="Unassembled WGS sequence"/>
</dbReference>
<comment type="cofactor">
    <cofactor evidence="2">
        <name>[4Fe-4S] cluster</name>
        <dbReference type="ChEBI" id="CHEBI:49883"/>
    </cofactor>
</comment>
<evidence type="ECO:0000256" key="9">
    <source>
        <dbReference type="ARBA" id="ARBA00022801"/>
    </source>
</evidence>
<dbReference type="InterPro" id="IPR023170">
    <property type="entry name" value="HhH_base_excis_C"/>
</dbReference>
<protein>
    <recommendedName>
        <fullName evidence="5">Adenine DNA glycosylase</fullName>
        <ecNumber evidence="4">3.2.2.31</ecNumber>
    </recommendedName>
</protein>
<dbReference type="Gene3D" id="3.90.79.10">
    <property type="entry name" value="Nucleoside Triphosphate Pyrophosphohydrolase"/>
    <property type="match status" value="1"/>
</dbReference>
<dbReference type="Pfam" id="PF14815">
    <property type="entry name" value="NUDIX_4"/>
    <property type="match status" value="1"/>
</dbReference>
<dbReference type="NCBIfam" id="TIGR00586">
    <property type="entry name" value="mutt"/>
    <property type="match status" value="1"/>
</dbReference>
<dbReference type="EC" id="3.2.2.31" evidence="4"/>
<dbReference type="SUPFAM" id="SSF55811">
    <property type="entry name" value="Nudix"/>
    <property type="match status" value="1"/>
</dbReference>
<comment type="similarity">
    <text evidence="3">Belongs to the Nth/MutY family.</text>
</comment>
<keyword evidence="9" id="KW-0378">Hydrolase</keyword>
<feature type="domain" description="Nudix hydrolase" evidence="14">
    <location>
        <begin position="258"/>
        <end position="387"/>
    </location>
</feature>
<keyword evidence="11" id="KW-0411">Iron-sulfur</keyword>
<keyword evidence="8" id="KW-0227">DNA damage</keyword>
<name>A0ABU5SXN9_9CYAN</name>
<organism evidence="15 16">
    <name type="scientific">Cyanobium gracile UHCC 0281</name>
    <dbReference type="NCBI Taxonomy" id="3110309"/>
    <lineage>
        <taxon>Bacteria</taxon>
        <taxon>Bacillati</taxon>
        <taxon>Cyanobacteriota</taxon>
        <taxon>Cyanophyceae</taxon>
        <taxon>Synechococcales</taxon>
        <taxon>Prochlorococcaceae</taxon>
        <taxon>Cyanobium</taxon>
    </lineage>
</organism>
<keyword evidence="10" id="KW-0408">Iron</keyword>
<evidence type="ECO:0000256" key="1">
    <source>
        <dbReference type="ARBA" id="ARBA00000843"/>
    </source>
</evidence>
<dbReference type="Pfam" id="PF10576">
    <property type="entry name" value="EndIII_4Fe-2S"/>
    <property type="match status" value="1"/>
</dbReference>
<comment type="caution">
    <text evidence="15">The sequence shown here is derived from an EMBL/GenBank/DDBJ whole genome shotgun (WGS) entry which is preliminary data.</text>
</comment>
<dbReference type="InterPro" id="IPR044298">
    <property type="entry name" value="MIG/MutY"/>
</dbReference>
<dbReference type="InterPro" id="IPR020476">
    <property type="entry name" value="Nudix_hydrolase"/>
</dbReference>
<dbReference type="InterPro" id="IPR011257">
    <property type="entry name" value="DNA_glycosylase"/>
</dbReference>
<dbReference type="PRINTS" id="PR00502">
    <property type="entry name" value="NUDIXFAMILY"/>
</dbReference>
<dbReference type="InterPro" id="IPR029119">
    <property type="entry name" value="MutY_C"/>
</dbReference>
<dbReference type="InterPro" id="IPR003651">
    <property type="entry name" value="Endonuclease3_FeS-loop_motif"/>
</dbReference>
<keyword evidence="12" id="KW-0234">DNA repair</keyword>
<evidence type="ECO:0000256" key="5">
    <source>
        <dbReference type="ARBA" id="ARBA00022023"/>
    </source>
</evidence>
<dbReference type="Gene3D" id="1.10.1670.10">
    <property type="entry name" value="Helix-hairpin-Helix base-excision DNA repair enzymes (C-terminal)"/>
    <property type="match status" value="1"/>
</dbReference>
<dbReference type="InterPro" id="IPR000086">
    <property type="entry name" value="NUDIX_hydrolase_dom"/>
</dbReference>
<dbReference type="Pfam" id="PF00730">
    <property type="entry name" value="HhH-GPD"/>
    <property type="match status" value="1"/>
</dbReference>
<sequence length="389" mass="42838">MPPRTPPTATASPSGAEAELRSSLLDWWESHGRHDIPWKRHPDGSRPGPGEPLDPFGVWVAEVMLQQTQLAVVLPYWHRWMAAFPDLRTLAAASEHDVLMVWQGLGYYARARRLHGGAQRLVDGEPPAPSADRDPWPRTLEGWMALPGIGRSTGGSILSSAFDRPFAILDGNVQRVLARLVAHPVAPKRQLPHFWRLSETLLDPQRPRAFNQALMDLGAGVCTPRQPACGACPWQPHCAAYAAGDPGRFPVKDTPPPVPFQVIGVGVVLDAEGRVLIDQRLPEGLLGGLWEFPGGKQEPGEAIEATIRRELREELAIEVTVGEELITLEHAYSHKRLRFVVHLCRWLAGEPQPLASQEVRWVAPQELSSYPFPAANARIIAALQARLAA</sequence>
<keyword evidence="6" id="KW-0004">4Fe-4S</keyword>
<keyword evidence="7" id="KW-0479">Metal-binding</keyword>
<dbReference type="CDD" id="cd00056">
    <property type="entry name" value="ENDO3c"/>
    <property type="match status" value="1"/>
</dbReference>
<evidence type="ECO:0000256" key="2">
    <source>
        <dbReference type="ARBA" id="ARBA00001966"/>
    </source>
</evidence>